<organism evidence="4 5">
    <name type="scientific">Micromonospora thermarum</name>
    <dbReference type="NCBI Taxonomy" id="2720024"/>
    <lineage>
        <taxon>Bacteria</taxon>
        <taxon>Bacillati</taxon>
        <taxon>Actinomycetota</taxon>
        <taxon>Actinomycetes</taxon>
        <taxon>Micromonosporales</taxon>
        <taxon>Micromonosporaceae</taxon>
        <taxon>Micromonospora</taxon>
    </lineage>
</organism>
<feature type="chain" id="PRO_5046954252" evidence="3">
    <location>
        <begin position="33"/>
        <end position="405"/>
    </location>
</feature>
<evidence type="ECO:0000256" key="1">
    <source>
        <dbReference type="SAM" id="MobiDB-lite"/>
    </source>
</evidence>
<accession>A0ABX0Z2B2</accession>
<keyword evidence="2" id="KW-1133">Transmembrane helix</keyword>
<gene>
    <name evidence="4" type="ORF">HCJ94_04525</name>
</gene>
<feature type="compositionally biased region" description="Low complexity" evidence="1">
    <location>
        <begin position="339"/>
        <end position="351"/>
    </location>
</feature>
<dbReference type="RefSeq" id="WP_167999665.1">
    <property type="nucleotide sequence ID" value="NZ_JAATEO010000003.1"/>
</dbReference>
<protein>
    <submittedName>
        <fullName evidence="4">Cell wall anchor protein</fullName>
    </submittedName>
</protein>
<dbReference type="Proteomes" id="UP000783871">
    <property type="component" value="Unassembled WGS sequence"/>
</dbReference>
<dbReference type="EMBL" id="JAATEO010000003">
    <property type="protein sequence ID" value="NJP31267.1"/>
    <property type="molecule type" value="Genomic_DNA"/>
</dbReference>
<evidence type="ECO:0000313" key="5">
    <source>
        <dbReference type="Proteomes" id="UP000783871"/>
    </source>
</evidence>
<name>A0ABX0Z2B2_9ACTN</name>
<sequence length="405" mass="41463">MTPFHRPLLARVGAFALLVAAGVTGVAAPAHAADQADLALVPISSELAKGVKEAKAKPFRFEVDNTRGTVDATAVRVTVETKHLKDRKVGVVVPEGCEVDGTAFSCLLGDLAAGTTEDFGIPLFSTGGRGDAGRLIVSITSATPDPNTDDNSVEHDITVAKPGYDLTTWVQDVYADVEVDGDEAGEAALEPVKPGDTAPLDWAVFNDGSRRATGIAYGITLPAGVTFAELPEGCVEQELGGLAQAYCEDSGAVLRPGQFYTADVRVKVGAGVTQPVLRPGFLFAAGLDGAEGAPDEEPQVASDAQRKTFTEVDPLDNLAQFDVFVDLTAGPTPTPTPTEPTGTPTPTTTPTPGGGDGGGLPVTGVQVGLIGGIGAAVLLAGAALLLLSRRRKVVVVSPGDETSTD</sequence>
<feature type="region of interest" description="Disordered" evidence="1">
    <location>
        <begin position="328"/>
        <end position="360"/>
    </location>
</feature>
<proteinExistence type="predicted"/>
<keyword evidence="2" id="KW-0472">Membrane</keyword>
<keyword evidence="5" id="KW-1185">Reference proteome</keyword>
<comment type="caution">
    <text evidence="4">The sequence shown here is derived from an EMBL/GenBank/DDBJ whole genome shotgun (WGS) entry which is preliminary data.</text>
</comment>
<keyword evidence="2" id="KW-0812">Transmembrane</keyword>
<keyword evidence="3" id="KW-0732">Signal</keyword>
<evidence type="ECO:0000313" key="4">
    <source>
        <dbReference type="EMBL" id="NJP31267.1"/>
    </source>
</evidence>
<reference evidence="4 5" key="1">
    <citation type="submission" date="2020-03" db="EMBL/GenBank/DDBJ databases">
        <title>WGS of actinomycetes isolated from Thailand.</title>
        <authorList>
            <person name="Thawai C."/>
        </authorList>
    </citation>
    <scope>NUCLEOTIDE SEQUENCE [LARGE SCALE GENOMIC DNA]</scope>
    <source>
        <strain evidence="4 5">HSS6-12</strain>
    </source>
</reference>
<evidence type="ECO:0000256" key="2">
    <source>
        <dbReference type="SAM" id="Phobius"/>
    </source>
</evidence>
<feature type="signal peptide" evidence="3">
    <location>
        <begin position="1"/>
        <end position="32"/>
    </location>
</feature>
<feature type="transmembrane region" description="Helical" evidence="2">
    <location>
        <begin position="367"/>
        <end position="387"/>
    </location>
</feature>
<evidence type="ECO:0000256" key="3">
    <source>
        <dbReference type="SAM" id="SignalP"/>
    </source>
</evidence>